<reference evidence="1 2" key="1">
    <citation type="submission" date="2018-12" db="EMBL/GenBank/DDBJ databases">
        <title>Genomic taxonomy of the Vibrionaceae family.</title>
        <authorList>
            <person name="Gomez-Gil B."/>
            <person name="Enciso-Ibarra K."/>
        </authorList>
    </citation>
    <scope>NUCLEOTIDE SEQUENCE [LARGE SCALE GENOMIC DNA]</scope>
    <source>
        <strain evidence="1 2">CAIM 594</strain>
    </source>
</reference>
<dbReference type="InterPro" id="IPR013467">
    <property type="entry name" value="HNH78-like"/>
</dbReference>
<evidence type="ECO:0000313" key="1">
    <source>
        <dbReference type="EMBL" id="RSD30394.1"/>
    </source>
</evidence>
<gene>
    <name evidence="1" type="ORF">EJA03_14135</name>
</gene>
<sequence>MKKLVRSDAPLCLAQFRHGRDNWSVISTNGLTNNIWEKLNIMQRGFCAYCECQLHEDNTKRHIEHFIQKGQVPSMTFNWDNLFGSCNNPNRCGKYKDEAPAAKKIDLAKVCKPDVMDPSELILFLNSGKVRPRTGLTQQNKEIADNTIAVFNLDGDSTLENSRKTAIAGEKSLADSYWEMLVDDDTGELAELLEAELSDALNRIKEVEHSTALEHLWTHHEQY</sequence>
<dbReference type="OrthoDB" id="4427988at2"/>
<evidence type="ECO:0000313" key="2">
    <source>
        <dbReference type="Proteomes" id="UP000269041"/>
    </source>
</evidence>
<keyword evidence="2" id="KW-1185">Reference proteome</keyword>
<name>A0A427U153_9VIBR</name>
<dbReference type="NCBIfam" id="NF041761">
    <property type="entry name" value="PtuB"/>
    <property type="match status" value="1"/>
</dbReference>
<dbReference type="AlphaFoldDB" id="A0A427U153"/>
<protein>
    <submittedName>
        <fullName evidence="1">TIGR02646 family protein</fullName>
    </submittedName>
</protein>
<dbReference type="InterPro" id="IPR053575">
    <property type="entry name" value="Retron_Ec78_HNH_endo"/>
</dbReference>
<dbReference type="NCBIfam" id="TIGR02646">
    <property type="entry name" value="retron system putative HNH endonuclease"/>
    <property type="match status" value="1"/>
</dbReference>
<dbReference type="EMBL" id="RSFA01000069">
    <property type="protein sequence ID" value="RSD30394.1"/>
    <property type="molecule type" value="Genomic_DNA"/>
</dbReference>
<comment type="caution">
    <text evidence="1">The sequence shown here is derived from an EMBL/GenBank/DDBJ whole genome shotgun (WGS) entry which is preliminary data.</text>
</comment>
<accession>A0A427U153</accession>
<dbReference type="Proteomes" id="UP000269041">
    <property type="component" value="Unassembled WGS sequence"/>
</dbReference>
<dbReference type="Gene3D" id="1.10.30.50">
    <property type="match status" value="1"/>
</dbReference>
<organism evidence="1 2">
    <name type="scientific">Vibrio pectenicida</name>
    <dbReference type="NCBI Taxonomy" id="62763"/>
    <lineage>
        <taxon>Bacteria</taxon>
        <taxon>Pseudomonadati</taxon>
        <taxon>Pseudomonadota</taxon>
        <taxon>Gammaproteobacteria</taxon>
        <taxon>Vibrionales</taxon>
        <taxon>Vibrionaceae</taxon>
        <taxon>Vibrio</taxon>
    </lineage>
</organism>
<dbReference type="RefSeq" id="WP_125322384.1">
    <property type="nucleotide sequence ID" value="NZ_AP024891.1"/>
</dbReference>
<proteinExistence type="predicted"/>